<dbReference type="SUPFAM" id="SSF47823">
    <property type="entry name" value="lambda integrase-like, N-terminal domain"/>
    <property type="match status" value="1"/>
</dbReference>
<accession>E8LTL4</accession>
<dbReference type="Proteomes" id="UP000004371">
    <property type="component" value="Unassembled WGS sequence"/>
</dbReference>
<feature type="domain" description="Tyr recombinase" evidence="5">
    <location>
        <begin position="129"/>
        <end position="310"/>
    </location>
</feature>
<proteinExistence type="predicted"/>
<dbReference type="PANTHER" id="PTHR34605:SF4">
    <property type="entry name" value="DNA ADENINE METHYLTRANSFERASE"/>
    <property type="match status" value="1"/>
</dbReference>
<dbReference type="STRING" id="945543.VIBR0546_04102"/>
<dbReference type="PROSITE" id="PS51898">
    <property type="entry name" value="TYR_RECOMBINASE"/>
    <property type="match status" value="1"/>
</dbReference>
<protein>
    <recommendedName>
        <fullName evidence="9">Integrase</fullName>
    </recommendedName>
</protein>
<dbReference type="Gene3D" id="1.10.443.10">
    <property type="entry name" value="Intergrase catalytic core"/>
    <property type="match status" value="1"/>
</dbReference>
<dbReference type="PANTHER" id="PTHR34605">
    <property type="entry name" value="PHAGE_INTEGRASE DOMAIN-CONTAINING PROTEIN"/>
    <property type="match status" value="1"/>
</dbReference>
<dbReference type="SUPFAM" id="SSF56349">
    <property type="entry name" value="DNA breaking-rejoining enzymes"/>
    <property type="match status" value="1"/>
</dbReference>
<organism evidence="7 8">
    <name type="scientific">Vibrio brasiliensis LMG 20546</name>
    <dbReference type="NCBI Taxonomy" id="945543"/>
    <lineage>
        <taxon>Bacteria</taxon>
        <taxon>Pseudomonadati</taxon>
        <taxon>Pseudomonadota</taxon>
        <taxon>Gammaproteobacteria</taxon>
        <taxon>Vibrionales</taxon>
        <taxon>Vibrionaceae</taxon>
        <taxon>Vibrio</taxon>
        <taxon>Vibrio oreintalis group</taxon>
    </lineage>
</organism>
<sequence length="318" mass="35852">MRKNVRVITDEALKKSLTNTFLSPVSLEDVDFLTDGAYARNSLLALRKDWNLFVEFCQKKHVTPLPASATAVRLFLEKESQHRKLATLKRYTVTISRIHKILTGIDPTSSVAVRTVLSQLRIVKKQDAKSTTAFTRAHLELLTEKLANSPQLTNVRNLAIYFLMFECMLKRSELKNLDYQSLVDNNGVISICLGQNQYPLSEQATLCLNRWLAYRGTDHGALFSAIDKHGNLNSSPLDDSSIYRILRAASDKLGLDLKFSGQSLRVGAVAEMAEKGVKVKDIQHFGRWQSAAMPYQYIGNRTQAAAERLAFKSFKPWN</sequence>
<evidence type="ECO:0000313" key="7">
    <source>
        <dbReference type="EMBL" id="EGA65973.1"/>
    </source>
</evidence>
<dbReference type="GO" id="GO:0003677">
    <property type="term" value="F:DNA binding"/>
    <property type="evidence" value="ECO:0007669"/>
    <property type="project" value="UniProtKB-UniRule"/>
</dbReference>
<evidence type="ECO:0000256" key="3">
    <source>
        <dbReference type="ARBA" id="ARBA00023172"/>
    </source>
</evidence>
<evidence type="ECO:0000256" key="1">
    <source>
        <dbReference type="ARBA" id="ARBA00022908"/>
    </source>
</evidence>
<keyword evidence="1" id="KW-0229">DNA integration</keyword>
<dbReference type="AlphaFoldDB" id="E8LTL4"/>
<keyword evidence="3" id="KW-0233">DNA recombination</keyword>
<dbReference type="InterPro" id="IPR044068">
    <property type="entry name" value="CB"/>
</dbReference>
<evidence type="ECO:0000256" key="2">
    <source>
        <dbReference type="ARBA" id="ARBA00023125"/>
    </source>
</evidence>
<evidence type="ECO:0000259" key="6">
    <source>
        <dbReference type="PROSITE" id="PS51900"/>
    </source>
</evidence>
<name>E8LTL4_9VIBR</name>
<dbReference type="OrthoDB" id="5914130at2"/>
<feature type="domain" description="Core-binding (CB)" evidence="6">
    <location>
        <begin position="20"/>
        <end position="103"/>
    </location>
</feature>
<dbReference type="EMBL" id="AEVS01000052">
    <property type="protein sequence ID" value="EGA65973.1"/>
    <property type="molecule type" value="Genomic_DNA"/>
</dbReference>
<dbReference type="InterPro" id="IPR013762">
    <property type="entry name" value="Integrase-like_cat_sf"/>
</dbReference>
<dbReference type="InterPro" id="IPR002104">
    <property type="entry name" value="Integrase_catalytic"/>
</dbReference>
<dbReference type="eggNOG" id="COG4974">
    <property type="taxonomic scope" value="Bacteria"/>
</dbReference>
<keyword evidence="2 4" id="KW-0238">DNA-binding</keyword>
<dbReference type="PROSITE" id="PS51900">
    <property type="entry name" value="CB"/>
    <property type="match status" value="1"/>
</dbReference>
<comment type="caution">
    <text evidence="7">The sequence shown here is derived from an EMBL/GenBank/DDBJ whole genome shotgun (WGS) entry which is preliminary data.</text>
</comment>
<dbReference type="GO" id="GO:0015074">
    <property type="term" value="P:DNA integration"/>
    <property type="evidence" value="ECO:0007669"/>
    <property type="project" value="UniProtKB-KW"/>
</dbReference>
<dbReference type="GO" id="GO:0006310">
    <property type="term" value="P:DNA recombination"/>
    <property type="evidence" value="ECO:0007669"/>
    <property type="project" value="UniProtKB-KW"/>
</dbReference>
<evidence type="ECO:0000256" key="4">
    <source>
        <dbReference type="PROSITE-ProRule" id="PRU01248"/>
    </source>
</evidence>
<dbReference type="InterPro" id="IPR011010">
    <property type="entry name" value="DNA_brk_join_enz"/>
</dbReference>
<dbReference type="RefSeq" id="WP_006879167.1">
    <property type="nucleotide sequence ID" value="NZ_AEVS01000052.1"/>
</dbReference>
<evidence type="ECO:0008006" key="9">
    <source>
        <dbReference type="Google" id="ProtNLM"/>
    </source>
</evidence>
<dbReference type="Gene3D" id="1.10.150.130">
    <property type="match status" value="1"/>
</dbReference>
<keyword evidence="8" id="KW-1185">Reference proteome</keyword>
<dbReference type="Pfam" id="PF00589">
    <property type="entry name" value="Phage_integrase"/>
    <property type="match status" value="1"/>
</dbReference>
<gene>
    <name evidence="7" type="ORF">VIBR0546_04102</name>
</gene>
<evidence type="ECO:0000259" key="5">
    <source>
        <dbReference type="PROSITE" id="PS51898"/>
    </source>
</evidence>
<dbReference type="InterPro" id="IPR010998">
    <property type="entry name" value="Integrase_recombinase_N"/>
</dbReference>
<dbReference type="InterPro" id="IPR052925">
    <property type="entry name" value="Phage_Integrase-like_Recomb"/>
</dbReference>
<evidence type="ECO:0000313" key="8">
    <source>
        <dbReference type="Proteomes" id="UP000004371"/>
    </source>
</evidence>
<reference evidence="7 8" key="1">
    <citation type="journal article" date="2012" name="Int. J. Syst. Evol. Microbiol.">
        <title>Vibrio caribbeanicus sp. nov., isolated from the marine sponge Scleritoderma cyanea.</title>
        <authorList>
            <person name="Hoffmann M."/>
            <person name="Monday S.R."/>
            <person name="Allard M.W."/>
            <person name="Strain E.A."/>
            <person name="Whittaker P."/>
            <person name="Naum M."/>
            <person name="McCarthy P.J."/>
            <person name="Lopez J.V."/>
            <person name="Fischer M."/>
            <person name="Brown E.W."/>
        </authorList>
    </citation>
    <scope>NUCLEOTIDE SEQUENCE [LARGE SCALE GENOMIC DNA]</scope>
    <source>
        <strain evidence="7 8">LMG 20546</strain>
    </source>
</reference>